<organism evidence="1 2">
    <name type="scientific">Mycobacterium pinniadriaticum</name>
    <dbReference type="NCBI Taxonomy" id="2994102"/>
    <lineage>
        <taxon>Bacteria</taxon>
        <taxon>Bacillati</taxon>
        <taxon>Actinomycetota</taxon>
        <taxon>Actinomycetes</taxon>
        <taxon>Mycobacteriales</taxon>
        <taxon>Mycobacteriaceae</taxon>
        <taxon>Mycobacterium</taxon>
    </lineage>
</organism>
<protein>
    <submittedName>
        <fullName evidence="1">Uncharacterized protein</fullName>
    </submittedName>
</protein>
<reference evidence="1 2" key="1">
    <citation type="submission" date="2022-11" db="EMBL/GenBank/DDBJ databases">
        <title>Mycobacterium sp. nov.</title>
        <authorList>
            <person name="Papic B."/>
            <person name="Spicic S."/>
            <person name="Duvnjak S."/>
        </authorList>
    </citation>
    <scope>NUCLEOTIDE SEQUENCE [LARGE SCALE GENOMIC DNA]</scope>
    <source>
        <strain evidence="1 2">CVI_P4</strain>
    </source>
</reference>
<accession>A0ABT3SE77</accession>
<comment type="caution">
    <text evidence="1">The sequence shown here is derived from an EMBL/GenBank/DDBJ whole genome shotgun (WGS) entry which is preliminary data.</text>
</comment>
<proteinExistence type="predicted"/>
<sequence>MSTIESEHYAQTRQRLAADPIVQNMAIGLQGVPRDQLTHDDGGPRFEFMQAANHEYENRGGTDGARHIGAVAEALLQLLDFIESKGN</sequence>
<evidence type="ECO:0000313" key="2">
    <source>
        <dbReference type="Proteomes" id="UP001300745"/>
    </source>
</evidence>
<keyword evidence="2" id="KW-1185">Reference proteome</keyword>
<dbReference type="EMBL" id="JAPJDO010000010">
    <property type="protein sequence ID" value="MCX2937816.1"/>
    <property type="molecule type" value="Genomic_DNA"/>
</dbReference>
<dbReference type="RefSeq" id="WP_265997476.1">
    <property type="nucleotide sequence ID" value="NZ_JAPJDN010000010.1"/>
</dbReference>
<dbReference type="Proteomes" id="UP001300745">
    <property type="component" value="Unassembled WGS sequence"/>
</dbReference>
<gene>
    <name evidence="1" type="ORF">ORI27_13990</name>
</gene>
<evidence type="ECO:0000313" key="1">
    <source>
        <dbReference type="EMBL" id="MCX2937816.1"/>
    </source>
</evidence>
<name>A0ABT3SE77_9MYCO</name>